<gene>
    <name evidence="5" type="ORF">RM543_03425</name>
</gene>
<feature type="domain" description="PAS" evidence="4">
    <location>
        <begin position="13"/>
        <end position="86"/>
    </location>
</feature>
<dbReference type="NCBIfam" id="TIGR00229">
    <property type="entry name" value="sensory_box"/>
    <property type="match status" value="1"/>
</dbReference>
<dbReference type="PANTHER" id="PTHR47429:SF2">
    <property type="entry name" value="PROTEIN TWIN LOV 1"/>
    <property type="match status" value="1"/>
</dbReference>
<keyword evidence="2" id="KW-0288">FMN</keyword>
<comment type="caution">
    <text evidence="5">The sequence shown here is derived from an EMBL/GenBank/DDBJ whole genome shotgun (WGS) entry which is preliminary data.</text>
</comment>
<dbReference type="CDD" id="cd00130">
    <property type="entry name" value="PAS"/>
    <property type="match status" value="1"/>
</dbReference>
<accession>A0ABU3DDD2</accession>
<dbReference type="InterPro" id="IPR000014">
    <property type="entry name" value="PAS"/>
</dbReference>
<evidence type="ECO:0000313" key="5">
    <source>
        <dbReference type="EMBL" id="MDT0681724.1"/>
    </source>
</evidence>
<dbReference type="InterPro" id="IPR035965">
    <property type="entry name" value="PAS-like_dom_sf"/>
</dbReference>
<dbReference type="SUPFAM" id="SSF55785">
    <property type="entry name" value="PYP-like sensor domain (PAS domain)"/>
    <property type="match status" value="1"/>
</dbReference>
<evidence type="ECO:0000259" key="4">
    <source>
        <dbReference type="PROSITE" id="PS50112"/>
    </source>
</evidence>
<protein>
    <submittedName>
        <fullName evidence="5">PAS domain-containing protein</fullName>
    </submittedName>
</protein>
<dbReference type="PANTHER" id="PTHR47429">
    <property type="entry name" value="PROTEIN TWIN LOV 1"/>
    <property type="match status" value="1"/>
</dbReference>
<dbReference type="RefSeq" id="WP_311689494.1">
    <property type="nucleotide sequence ID" value="NZ_JAVRHL010000001.1"/>
</dbReference>
<sequence>MDEQSKQNGLDPALERVSEMFDRSPIALTLADTRRDDVPLILANQSFLDICGYSRDEVVGRNCRFLQSDLDNSAARAELKEALAAGTNCQVVLSNRRKNGEIFDNLLFMQALQDREGTPIYFIGSQFELERNVTKEGIDNHLGHINDAVRSVIETQSQLRSEQRRMLANAAFNVASAYLSLSNNDT</sequence>
<dbReference type="EMBL" id="JAVRHL010000001">
    <property type="protein sequence ID" value="MDT0681724.1"/>
    <property type="molecule type" value="Genomic_DNA"/>
</dbReference>
<evidence type="ECO:0000313" key="6">
    <source>
        <dbReference type="Proteomes" id="UP001265259"/>
    </source>
</evidence>
<proteinExistence type="predicted"/>
<keyword evidence="1" id="KW-0285">Flavoprotein</keyword>
<name>A0ABU3DDD2_9RHOB</name>
<evidence type="ECO:0000256" key="3">
    <source>
        <dbReference type="ARBA" id="ARBA00022991"/>
    </source>
</evidence>
<keyword evidence="3" id="KW-0157">Chromophore</keyword>
<reference evidence="5 6" key="1">
    <citation type="submission" date="2023-09" db="EMBL/GenBank/DDBJ databases">
        <authorList>
            <person name="Rey-Velasco X."/>
        </authorList>
    </citation>
    <scope>NUCLEOTIDE SEQUENCE [LARGE SCALE GENOMIC DNA]</scope>
    <source>
        <strain evidence="5 6">F158</strain>
    </source>
</reference>
<keyword evidence="6" id="KW-1185">Reference proteome</keyword>
<dbReference type="PROSITE" id="PS50112">
    <property type="entry name" value="PAS"/>
    <property type="match status" value="1"/>
</dbReference>
<evidence type="ECO:0000256" key="2">
    <source>
        <dbReference type="ARBA" id="ARBA00022643"/>
    </source>
</evidence>
<organism evidence="5 6">
    <name type="scientific">Tropicimonas omnivorans</name>
    <dbReference type="NCBI Taxonomy" id="3075590"/>
    <lineage>
        <taxon>Bacteria</taxon>
        <taxon>Pseudomonadati</taxon>
        <taxon>Pseudomonadota</taxon>
        <taxon>Alphaproteobacteria</taxon>
        <taxon>Rhodobacterales</taxon>
        <taxon>Roseobacteraceae</taxon>
        <taxon>Tropicimonas</taxon>
    </lineage>
</organism>
<dbReference type="Proteomes" id="UP001265259">
    <property type="component" value="Unassembled WGS sequence"/>
</dbReference>
<evidence type="ECO:0000256" key="1">
    <source>
        <dbReference type="ARBA" id="ARBA00022630"/>
    </source>
</evidence>
<dbReference type="Gene3D" id="3.30.450.20">
    <property type="entry name" value="PAS domain"/>
    <property type="match status" value="1"/>
</dbReference>
<dbReference type="Pfam" id="PF13426">
    <property type="entry name" value="PAS_9"/>
    <property type="match status" value="1"/>
</dbReference>